<accession>F4RPY8</accession>
<dbReference type="Pfam" id="PF01645">
    <property type="entry name" value="Glu_synthase"/>
    <property type="match status" value="1"/>
</dbReference>
<dbReference type="CDD" id="cd00982">
    <property type="entry name" value="gltB_C"/>
    <property type="match status" value="1"/>
</dbReference>
<dbReference type="NCBIfam" id="TIGR01317">
    <property type="entry name" value="GOGAT_sm_gam"/>
    <property type="match status" value="1"/>
</dbReference>
<dbReference type="SUPFAM" id="SSF69336">
    <property type="entry name" value="Alpha subunit of glutamate synthase, C-terminal domain"/>
    <property type="match status" value="1"/>
</dbReference>
<dbReference type="SUPFAM" id="SSF51971">
    <property type="entry name" value="Nucleotide-binding domain"/>
    <property type="match status" value="2"/>
</dbReference>
<evidence type="ECO:0000256" key="9">
    <source>
        <dbReference type="ARBA" id="ARBA00022605"/>
    </source>
</evidence>
<keyword evidence="14" id="KW-0315">Glutamine amidotransferase</keyword>
<keyword evidence="12" id="KW-0479">Metal-binding</keyword>
<comment type="pathway">
    <text evidence="3">Energy metabolism; nitrogen metabolism.</text>
</comment>
<dbReference type="FunFam" id="3.50.50.60:FF:000022">
    <property type="entry name" value="Glutamate synthase [NADH], amyloplastic"/>
    <property type="match status" value="1"/>
</dbReference>
<feature type="compositionally biased region" description="Basic and acidic residues" evidence="27">
    <location>
        <begin position="1588"/>
        <end position="1614"/>
    </location>
</feature>
<keyword evidence="19 26" id="KW-0003">3Fe-4S</keyword>
<evidence type="ECO:0000256" key="20">
    <source>
        <dbReference type="ARBA" id="ARBA00024383"/>
    </source>
</evidence>
<dbReference type="PANTHER" id="PTHR43100">
    <property type="entry name" value="GLUTAMATE SYNTHASE [NADPH] SMALL CHAIN"/>
    <property type="match status" value="1"/>
</dbReference>
<feature type="domain" description="4Fe-4S ferredoxin-type" evidence="29">
    <location>
        <begin position="1691"/>
        <end position="1726"/>
    </location>
</feature>
<dbReference type="KEGG" id="mlr:MELLADRAFT_48761"/>
<dbReference type="HOGENOM" id="CLU_000422_8_2_1"/>
<keyword evidence="9" id="KW-0028">Amino-acid biosynthesis</keyword>
<dbReference type="GO" id="GO:0097054">
    <property type="term" value="P:L-glutamate biosynthetic process"/>
    <property type="evidence" value="ECO:0007669"/>
    <property type="project" value="UniProtKB-UniPathway"/>
</dbReference>
<evidence type="ECO:0000313" key="31">
    <source>
        <dbReference type="Proteomes" id="UP000001072"/>
    </source>
</evidence>
<keyword evidence="31" id="KW-1185">Reference proteome</keyword>
<dbReference type="Pfam" id="PF14691">
    <property type="entry name" value="Fer4_20"/>
    <property type="match status" value="1"/>
</dbReference>
<dbReference type="FunFam" id="3.40.50.720:FF:000113">
    <property type="entry name" value="Glutamate synthase [NADH], amyloplastic"/>
    <property type="match status" value="1"/>
</dbReference>
<comment type="cofactor">
    <cofactor evidence="1">
        <name>FMN</name>
        <dbReference type="ChEBI" id="CHEBI:58210"/>
    </cofactor>
</comment>
<dbReference type="FunFam" id="3.60.20.10:FF:000001">
    <property type="entry name" value="Glutamate synthase, large subunit"/>
    <property type="match status" value="1"/>
</dbReference>
<dbReference type="UniPathway" id="UPA00045"/>
<dbReference type="InterPro" id="IPR006005">
    <property type="entry name" value="Glut_synth_ssu1"/>
</dbReference>
<dbReference type="EC" id="1.4.1.13" evidence="8"/>
<dbReference type="FunCoup" id="F4RPY8">
    <property type="interactions" value="169"/>
</dbReference>
<dbReference type="Pfam" id="PF07992">
    <property type="entry name" value="Pyr_redox_2"/>
    <property type="match status" value="1"/>
</dbReference>
<protein>
    <recommendedName>
        <fullName evidence="24">Glutamate synthase [NADH]</fullName>
        <ecNumber evidence="8">1.4.1.13</ecNumber>
        <ecNumber evidence="20">1.4.1.14</ecNumber>
    </recommendedName>
</protein>
<keyword evidence="11" id="KW-0288">FMN</keyword>
<feature type="binding site" evidence="26">
    <location>
        <position position="1224"/>
    </location>
    <ligand>
        <name>[3Fe-4S] cluster</name>
        <dbReference type="ChEBI" id="CHEBI:21137"/>
    </ligand>
</feature>
<dbReference type="GO" id="GO:0016040">
    <property type="term" value="F:glutamate synthase (NADH) activity"/>
    <property type="evidence" value="ECO:0007669"/>
    <property type="project" value="UniProtKB-EC"/>
</dbReference>
<dbReference type="InterPro" id="IPR002932">
    <property type="entry name" value="Glu_synthdom"/>
</dbReference>
<dbReference type="InterPro" id="IPR036188">
    <property type="entry name" value="FAD/NAD-bd_sf"/>
</dbReference>
<comment type="catalytic activity">
    <reaction evidence="21">
        <text>2 L-glutamate + NADP(+) = L-glutamine + 2-oxoglutarate + NADPH + H(+)</text>
        <dbReference type="Rhea" id="RHEA:15501"/>
        <dbReference type="ChEBI" id="CHEBI:15378"/>
        <dbReference type="ChEBI" id="CHEBI:16810"/>
        <dbReference type="ChEBI" id="CHEBI:29985"/>
        <dbReference type="ChEBI" id="CHEBI:57783"/>
        <dbReference type="ChEBI" id="CHEBI:58349"/>
        <dbReference type="ChEBI" id="CHEBI:58359"/>
        <dbReference type="EC" id="1.4.1.13"/>
    </reaction>
</comment>
<dbReference type="PROSITE" id="PS51278">
    <property type="entry name" value="GATASE_TYPE_2"/>
    <property type="match status" value="1"/>
</dbReference>
<comment type="similarity">
    <text evidence="6">Belongs to the glutamate synthase family.</text>
</comment>
<dbReference type="InterPro" id="IPR029055">
    <property type="entry name" value="Ntn_hydrolases_N"/>
</dbReference>
<evidence type="ECO:0000256" key="2">
    <source>
        <dbReference type="ARBA" id="ARBA00001974"/>
    </source>
</evidence>
<dbReference type="InterPro" id="IPR017932">
    <property type="entry name" value="GATase_2_dom"/>
</dbReference>
<feature type="binding site" evidence="26">
    <location>
        <position position="1219"/>
    </location>
    <ligand>
        <name>[3Fe-4S] cluster</name>
        <dbReference type="ChEBI" id="CHEBI:21137"/>
    </ligand>
</feature>
<dbReference type="InterPro" id="IPR036485">
    <property type="entry name" value="Glu_synth_asu_C_sf"/>
</dbReference>
<dbReference type="InterPro" id="IPR012220">
    <property type="entry name" value="Glu_synth_euk"/>
</dbReference>
<feature type="binding site" evidence="26">
    <location>
        <position position="1213"/>
    </location>
    <ligand>
        <name>[3Fe-4S] cluster</name>
        <dbReference type="ChEBI" id="CHEBI:21137"/>
    </ligand>
</feature>
<dbReference type="GO" id="GO:0050660">
    <property type="term" value="F:flavin adenine dinucleotide binding"/>
    <property type="evidence" value="ECO:0007669"/>
    <property type="project" value="InterPro"/>
</dbReference>
<dbReference type="GO" id="GO:0004355">
    <property type="term" value="F:glutamate synthase (NADPH) activity"/>
    <property type="evidence" value="ECO:0007669"/>
    <property type="project" value="UniProtKB-EC"/>
</dbReference>
<dbReference type="RefSeq" id="XP_007411140.1">
    <property type="nucleotide sequence ID" value="XM_007411078.1"/>
</dbReference>
<comment type="pathway">
    <text evidence="4">Nitrogen metabolism.</text>
</comment>
<evidence type="ECO:0000259" key="28">
    <source>
        <dbReference type="PROSITE" id="PS51278"/>
    </source>
</evidence>
<proteinExistence type="inferred from homology"/>
<evidence type="ECO:0000256" key="21">
    <source>
        <dbReference type="ARBA" id="ARBA00048151"/>
    </source>
</evidence>
<dbReference type="InterPro" id="IPR013785">
    <property type="entry name" value="Aldolase_TIM"/>
</dbReference>
<comment type="cofactor">
    <cofactor evidence="2">
        <name>FAD</name>
        <dbReference type="ChEBI" id="CHEBI:57692"/>
    </cofactor>
</comment>
<dbReference type="CDD" id="cd02808">
    <property type="entry name" value="GltS_FMN"/>
    <property type="match status" value="1"/>
</dbReference>
<dbReference type="Gene3D" id="3.60.20.10">
    <property type="entry name" value="Glutamine Phosphoribosylpyrophosphate, subunit 1, domain 1"/>
    <property type="match status" value="1"/>
</dbReference>
<comment type="pathway">
    <text evidence="5">Amino-acid biosynthesis; L-glutamate biosynthesis via GLT pathway; L-glutamate from 2-oxoglutarate and L-glutamine (NAD(+) route): step 1/1.</text>
</comment>
<evidence type="ECO:0000256" key="17">
    <source>
        <dbReference type="ARBA" id="ARBA00023014"/>
    </source>
</evidence>
<sequence length="2178" mass="239338">MPKTVRFEPTLPTSPEHEHLDHHHAAFEEALSVIDEQGYESTSEPLDDSQHADEVLRSESHWAGALPAAQGLYDPDQEKDACGVGFVCQIKGQPSHRIVRDARGLLCNMTHRGATGADTRDGDGAGLMCSIPHEFLLREASLLGFSLPPPGQYAVGNVFFKPDAPETSADQKSTFERIAESLNLRVIGWREVPRDNSILGPAALSREPLVLQPFVVLANLANGQESTSEDSSNFDEKYFERQLYVLRKHATHTITLANWFYICSLSNKVIVYKGQLSPRQVYDYFHDLNHALFAAHFCMVHSRFSTNTFPSWDRAQPMRWAAHNGEINTVRGNKNWMRAREGNLASNRFGDELSLLYPIIENGGSDSAAFDNVLELLVVNGVLSLPEAIMILVPEAWQSNAEMDPDKLSFYQWAACVMEPWDGPALFAFSDGRYCGANLDRNGLRPCRWVTTDDDIMICASEVGAIPIDPARINRKGRLQPGRMLLVDTVEGRIVDDKELKRVTASKRPFKQWVESQMLRLPDIIARQGEANLTGTSIVLDSTRISEDPRLLAFGYTFEQLDLLMRPMVSDGKEALGSMGNDAPLACMALQPRLIYDYFRQLFAQVTNPPIDPIRESIVMSLECYVGAEGNLLALEESQAGRLALPSPILSVEELHALVNLNSVFPTWSASVIDITFDKKEGLPGYQRTLDQICEKVSEAVRANCRIIVLSDRTVGADRIAVSALAATGAVHHHLLRTKDRTKVALLVETGEAREVHHMCVLLGYGADGICPYLVMEAILKLSREGLVKADLTPQQLMDNYRHATDNGILKVMSKMGISTLQSYKGAQIFEALGLHETVIQRCFVGTASRIQGTTFELLAMDAFEYHERGYPSRETILPPGLPESGEYHWRDGGEAHINDPASIANLQDAVRSKNQSAYDAYSLNARKQVEAVTLRGLIDFDFPAAEPIPIDEVEPWHEIVRRFCTGAMSYGSISMEAHSALAVAMNRLGGKSNTGEGGEDAERSKVMANGDTMRSAIKQVASGRFGVTSNYLADSDELQIKMAQGAKPGEGGELPGHKVSESIAKTRHSTAGVGLISPPPHHDIYSIEDLKQLIYDLKCANPRARVSVKLVSEVGVGIVASGVAKAKADHILISGHDGGTGASRWTGIKYAGLPWELGLAETHQTLVLNDLRGRVCLQTDGQIRTGRDVAIAALLGAEEFGFATTPLIAMGCIMMRRCHQNTCPVGVATQDPVLRAKFTGQPEHVINFFYYVAEELRSYMAKLGFRTLNEMVGHAELLKVNESLRNPKTAHLDLSAVLKPAWKMRPGAATYKSKNQDHRLYVRLDNKFIDEAEPALLKGLPVRIEAEVTNTDRALGTTLAHRVSKAYGEKGLPKDTIHVNLRGSAGQSFGAFLAPGITLELEGDSNDYVGKGLSGGRLIVYPPKQSPFKAEENVIVGNVCLYGATSGEAYLRGIAAERFAVRNSGAITVVEGVGDHGCEYMTGGRVVVLGSTGRNFAAGMSGGIAYVLDMAQDFKSKVNLEMVELGTVNETSEIAALRGMIEDHQHWTGSEQARKVLNNFNTILPRFVRVMPLDYKAVLEKGLKEAMESDPKKDQPGFDIKGDAYNPTEDKAKSNVTGHQEVPSAKPVGEEPAVIDLEDSMVDAETAGRRVEALDKTRGFMKYKRLNEAYRNPRARTKDWAELSNRLTENELKVQSARCMDCGVPFCQSDSGCPISNVIPKWNDLVFKGQWLEALNRLLMTNNFPEFTGRVCPAPCEGACVLGINEAPVGIKSIECAIIDKGFEMGWMVPRPPKERTGKTVAIIGSGPAGLACADQLNRAGHLVTVYDRNDRHGGLLMYGIPNMKLDKRVVQRRLDLMRDEGIKFVANANVGVNMDVKEIRAANDALVVATGATWPRNLNLPNRDLNGIHFAMEFLQLNTSSLLDSNLENGKYISAKGKNVIVIGGGDTGNDCIGTSLRHGAKSVTNFELLPQPPATRANDNPWPQWPKVFRVDYGHSEVENFFGKDPRLYCIATKEFVSDDEGNLKGLNTVRVEWTKDSNNQWKMKEVEGSQEFFECELCLLALGFEGVESDLVEALEVDVEKRLKRVVTKSGANGRTGYSTSVEGVFAAGDCRRGQSLIVWGIQEGRAAAVEIDNYLMKNKASRLPMTGSIKLRDLSRCAGSKTNDQSIDPVVIR</sequence>
<dbReference type="eggNOG" id="KOG0399">
    <property type="taxonomic scope" value="Eukaryota"/>
</dbReference>
<evidence type="ECO:0000256" key="24">
    <source>
        <dbReference type="ARBA" id="ARBA00068518"/>
    </source>
</evidence>
<dbReference type="PRINTS" id="PR00419">
    <property type="entry name" value="ADXRDTASE"/>
</dbReference>
<dbReference type="InterPro" id="IPR028261">
    <property type="entry name" value="DPD_II"/>
</dbReference>
<dbReference type="PROSITE" id="PS51379">
    <property type="entry name" value="4FE4S_FER_2"/>
    <property type="match status" value="1"/>
</dbReference>
<comment type="function">
    <text evidence="23">Forms L-glutamate from L-glutamine and 2-oxoglutarate. Represents an alternative pathway to L-glutamate dehydrogenase for the biosynthesis of L-glutamate. Participates with glutamine synthetase in ammonia assimilation processes. The enzyme is specific for NADH, L-glutamine and 2-oxoglutarate.</text>
</comment>
<dbReference type="PANTHER" id="PTHR43100:SF1">
    <property type="entry name" value="GLUTAMATE SYNTHASE [NADPH] SMALL CHAIN"/>
    <property type="match status" value="1"/>
</dbReference>
<evidence type="ECO:0000256" key="25">
    <source>
        <dbReference type="PIRSR" id="PIRSR000187-1"/>
    </source>
</evidence>
<evidence type="ECO:0000256" key="5">
    <source>
        <dbReference type="ARBA" id="ARBA00004944"/>
    </source>
</evidence>
<dbReference type="InterPro" id="IPR023753">
    <property type="entry name" value="FAD/NAD-binding_dom"/>
</dbReference>
<keyword evidence="13" id="KW-0274">FAD</keyword>
<dbReference type="Pfam" id="PF01493">
    <property type="entry name" value="GXGXG"/>
    <property type="match status" value="1"/>
</dbReference>
<evidence type="ECO:0000256" key="26">
    <source>
        <dbReference type="PIRSR" id="PIRSR000187-2"/>
    </source>
</evidence>
<evidence type="ECO:0000256" key="12">
    <source>
        <dbReference type="ARBA" id="ARBA00022723"/>
    </source>
</evidence>
<evidence type="ECO:0000256" key="6">
    <source>
        <dbReference type="ARBA" id="ARBA00009716"/>
    </source>
</evidence>
<feature type="domain" description="Glutamine amidotransferase type-2" evidence="28">
    <location>
        <begin position="82"/>
        <end position="490"/>
    </location>
</feature>
<evidence type="ECO:0000256" key="13">
    <source>
        <dbReference type="ARBA" id="ARBA00022827"/>
    </source>
</evidence>
<dbReference type="InterPro" id="IPR051394">
    <property type="entry name" value="Glutamate_Synthase"/>
</dbReference>
<dbReference type="SUPFAM" id="SSF56235">
    <property type="entry name" value="N-terminal nucleophile aminohydrolases (Ntn hydrolases)"/>
    <property type="match status" value="1"/>
</dbReference>
<dbReference type="GO" id="GO:0051538">
    <property type="term" value="F:3 iron, 4 sulfur cluster binding"/>
    <property type="evidence" value="ECO:0007669"/>
    <property type="project" value="UniProtKB-KW"/>
</dbReference>
<dbReference type="Gene3D" id="3.20.20.70">
    <property type="entry name" value="Aldolase class I"/>
    <property type="match status" value="2"/>
</dbReference>
<keyword evidence="18" id="KW-0314">Glutamate biosynthesis</keyword>
<evidence type="ECO:0000256" key="14">
    <source>
        <dbReference type="ARBA" id="ARBA00022962"/>
    </source>
</evidence>
<dbReference type="Gene3D" id="3.50.50.60">
    <property type="entry name" value="FAD/NAD(P)-binding domain"/>
    <property type="match status" value="2"/>
</dbReference>
<evidence type="ECO:0000313" key="30">
    <source>
        <dbReference type="EMBL" id="EGG05651.1"/>
    </source>
</evidence>
<evidence type="ECO:0000256" key="3">
    <source>
        <dbReference type="ARBA" id="ARBA00004802"/>
    </source>
</evidence>
<evidence type="ECO:0000256" key="22">
    <source>
        <dbReference type="ARBA" id="ARBA00048867"/>
    </source>
</evidence>
<keyword evidence="15" id="KW-0560">Oxidoreductase</keyword>
<evidence type="ECO:0000256" key="18">
    <source>
        <dbReference type="ARBA" id="ARBA00023164"/>
    </source>
</evidence>
<dbReference type="FunFam" id="2.160.20.60:FF:000001">
    <property type="entry name" value="Glutamate synthase, large subunit"/>
    <property type="match status" value="1"/>
</dbReference>
<organism evidence="31">
    <name type="scientific">Melampsora larici-populina (strain 98AG31 / pathotype 3-4-7)</name>
    <name type="common">Poplar leaf rust fungus</name>
    <dbReference type="NCBI Taxonomy" id="747676"/>
    <lineage>
        <taxon>Eukaryota</taxon>
        <taxon>Fungi</taxon>
        <taxon>Dikarya</taxon>
        <taxon>Basidiomycota</taxon>
        <taxon>Pucciniomycotina</taxon>
        <taxon>Pucciniomycetes</taxon>
        <taxon>Pucciniales</taxon>
        <taxon>Melampsoraceae</taxon>
        <taxon>Melampsora</taxon>
    </lineage>
</organism>
<evidence type="ECO:0000256" key="19">
    <source>
        <dbReference type="ARBA" id="ARBA00023291"/>
    </source>
</evidence>
<dbReference type="CDD" id="cd00713">
    <property type="entry name" value="GltS"/>
    <property type="match status" value="1"/>
</dbReference>
<evidence type="ECO:0000256" key="16">
    <source>
        <dbReference type="ARBA" id="ARBA00023004"/>
    </source>
</evidence>
<dbReference type="InterPro" id="IPR009051">
    <property type="entry name" value="Helical_ferredxn"/>
</dbReference>
<dbReference type="UniPathway" id="UPA00634">
    <property type="reaction ID" value="UER00690"/>
</dbReference>
<dbReference type="SUPFAM" id="SSF51395">
    <property type="entry name" value="FMN-linked oxidoreductases"/>
    <property type="match status" value="1"/>
</dbReference>
<dbReference type="FunFam" id="1.10.1060.10:FF:000006">
    <property type="entry name" value="Glutamate synthase (NADPH/NADH)"/>
    <property type="match status" value="1"/>
</dbReference>
<dbReference type="Gene3D" id="2.160.20.60">
    <property type="entry name" value="Glutamate synthase, alpha subunit, C-terminal domain"/>
    <property type="match status" value="1"/>
</dbReference>
<dbReference type="EMBL" id="GL883112">
    <property type="protein sequence ID" value="EGG05651.1"/>
    <property type="molecule type" value="Genomic_DNA"/>
</dbReference>
<dbReference type="GO" id="GO:0010181">
    <property type="term" value="F:FMN binding"/>
    <property type="evidence" value="ECO:0007669"/>
    <property type="project" value="InterPro"/>
</dbReference>
<gene>
    <name evidence="30" type="ORF">MELLADRAFT_48761</name>
</gene>
<dbReference type="InParanoid" id="F4RPY8"/>
<feature type="region of interest" description="Disordered" evidence="27">
    <location>
        <begin position="1588"/>
        <end position="1627"/>
    </location>
</feature>
<dbReference type="Proteomes" id="UP000001072">
    <property type="component" value="Unassembled WGS sequence"/>
</dbReference>
<evidence type="ECO:0000256" key="1">
    <source>
        <dbReference type="ARBA" id="ARBA00001917"/>
    </source>
</evidence>
<dbReference type="FunFam" id="3.20.20.70:FF:000017">
    <property type="entry name" value="Glutamate synthase [NADH], amyloplastic"/>
    <property type="match status" value="1"/>
</dbReference>
<dbReference type="InterPro" id="IPR017896">
    <property type="entry name" value="4Fe4S_Fe-S-bd"/>
</dbReference>
<dbReference type="PIRSF" id="PIRSF000187">
    <property type="entry name" value="GOGAT"/>
    <property type="match status" value="1"/>
</dbReference>
<evidence type="ECO:0000256" key="11">
    <source>
        <dbReference type="ARBA" id="ARBA00022643"/>
    </source>
</evidence>
<reference evidence="31" key="1">
    <citation type="journal article" date="2011" name="Proc. Natl. Acad. Sci. U.S.A.">
        <title>Obligate biotrophy features unraveled by the genomic analysis of rust fungi.</title>
        <authorList>
            <person name="Duplessis S."/>
            <person name="Cuomo C.A."/>
            <person name="Lin Y.-C."/>
            <person name="Aerts A."/>
            <person name="Tisserant E."/>
            <person name="Veneault-Fourrey C."/>
            <person name="Joly D.L."/>
            <person name="Hacquard S."/>
            <person name="Amselem J."/>
            <person name="Cantarel B.L."/>
            <person name="Chiu R."/>
            <person name="Coutinho P.M."/>
            <person name="Feau N."/>
            <person name="Field M."/>
            <person name="Frey P."/>
            <person name="Gelhaye E."/>
            <person name="Goldberg J."/>
            <person name="Grabherr M.G."/>
            <person name="Kodira C.D."/>
            <person name="Kohler A."/>
            <person name="Kuees U."/>
            <person name="Lindquist E.A."/>
            <person name="Lucas S.M."/>
            <person name="Mago R."/>
            <person name="Mauceli E."/>
            <person name="Morin E."/>
            <person name="Murat C."/>
            <person name="Pangilinan J.L."/>
            <person name="Park R."/>
            <person name="Pearson M."/>
            <person name="Quesneville H."/>
            <person name="Rouhier N."/>
            <person name="Sakthikumar S."/>
            <person name="Salamov A.A."/>
            <person name="Schmutz J."/>
            <person name="Selles B."/>
            <person name="Shapiro H."/>
            <person name="Tanguay P."/>
            <person name="Tuskan G.A."/>
            <person name="Henrissat B."/>
            <person name="Van de Peer Y."/>
            <person name="Rouze P."/>
            <person name="Ellis J.G."/>
            <person name="Dodds P.N."/>
            <person name="Schein J.E."/>
            <person name="Zhong S."/>
            <person name="Hamelin R.C."/>
            <person name="Grigoriev I.V."/>
            <person name="Szabo L.J."/>
            <person name="Martin F."/>
        </authorList>
    </citation>
    <scope>NUCLEOTIDE SEQUENCE [LARGE SCALE GENOMIC DNA]</scope>
    <source>
        <strain evidence="31">98AG31 / pathotype 3-4-7</strain>
    </source>
</reference>
<evidence type="ECO:0000256" key="15">
    <source>
        <dbReference type="ARBA" id="ARBA00023002"/>
    </source>
</evidence>
<name>F4RPY8_MELLP</name>
<evidence type="ECO:0000256" key="8">
    <source>
        <dbReference type="ARBA" id="ARBA00012079"/>
    </source>
</evidence>
<evidence type="ECO:0000256" key="10">
    <source>
        <dbReference type="ARBA" id="ARBA00022630"/>
    </source>
</evidence>
<feature type="active site" description="For GATase activity" evidence="25">
    <location>
        <position position="82"/>
    </location>
</feature>
<dbReference type="GO" id="GO:0005506">
    <property type="term" value="F:iron ion binding"/>
    <property type="evidence" value="ECO:0007669"/>
    <property type="project" value="InterPro"/>
</dbReference>
<dbReference type="Gene3D" id="1.10.1060.10">
    <property type="entry name" value="Alpha-helical ferredoxin"/>
    <property type="match status" value="1"/>
</dbReference>
<evidence type="ECO:0000259" key="29">
    <source>
        <dbReference type="PROSITE" id="PS51379"/>
    </source>
</evidence>
<dbReference type="GO" id="GO:0019676">
    <property type="term" value="P:ammonia assimilation cycle"/>
    <property type="evidence" value="ECO:0007669"/>
    <property type="project" value="UniProtKB-ARBA"/>
</dbReference>
<comment type="cofactor">
    <cofactor evidence="26">
        <name>[3Fe-4S] cluster</name>
        <dbReference type="ChEBI" id="CHEBI:21137"/>
    </cofactor>
    <text evidence="26">Binds 1 [3Fe-4S] cluster.</text>
</comment>
<dbReference type="OrthoDB" id="4327079at2759"/>
<dbReference type="FunFam" id="3.20.20.70:FF:000031">
    <property type="entry name" value="Glutamate synthase 1 [NADH]"/>
    <property type="match status" value="1"/>
</dbReference>
<dbReference type="VEuPathDB" id="FungiDB:MELLADRAFT_48761"/>
<dbReference type="Pfam" id="PF00310">
    <property type="entry name" value="GATase_2"/>
    <property type="match status" value="1"/>
</dbReference>
<comment type="subunit">
    <text evidence="7">Homotrimer.</text>
</comment>
<dbReference type="SUPFAM" id="SSF46548">
    <property type="entry name" value="alpha-helical ferredoxin"/>
    <property type="match status" value="1"/>
</dbReference>
<evidence type="ECO:0000256" key="27">
    <source>
        <dbReference type="SAM" id="MobiDB-lite"/>
    </source>
</evidence>
<keyword evidence="16" id="KW-0408">Iron</keyword>
<evidence type="ECO:0000256" key="23">
    <source>
        <dbReference type="ARBA" id="ARBA00057049"/>
    </source>
</evidence>
<dbReference type="InterPro" id="IPR002489">
    <property type="entry name" value="Glu_synth_asu_C"/>
</dbReference>
<keyword evidence="17 26" id="KW-0411">Iron-sulfur</keyword>
<dbReference type="Pfam" id="PF04898">
    <property type="entry name" value="Glu_syn_central"/>
    <property type="match status" value="1"/>
</dbReference>
<evidence type="ECO:0000256" key="4">
    <source>
        <dbReference type="ARBA" id="ARBA00004909"/>
    </source>
</evidence>
<dbReference type="STRING" id="747676.F4RPY8"/>
<comment type="catalytic activity">
    <reaction evidence="22">
        <text>2 L-glutamate + NAD(+) = L-glutamine + 2-oxoglutarate + NADH + H(+)</text>
        <dbReference type="Rhea" id="RHEA:13753"/>
        <dbReference type="ChEBI" id="CHEBI:15378"/>
        <dbReference type="ChEBI" id="CHEBI:16810"/>
        <dbReference type="ChEBI" id="CHEBI:29985"/>
        <dbReference type="ChEBI" id="CHEBI:57540"/>
        <dbReference type="ChEBI" id="CHEBI:57945"/>
        <dbReference type="ChEBI" id="CHEBI:58359"/>
        <dbReference type="EC" id="1.4.1.14"/>
    </reaction>
</comment>
<keyword evidence="10" id="KW-0285">Flavoprotein</keyword>
<dbReference type="NCBIfam" id="NF008730">
    <property type="entry name" value="PRK11750.1"/>
    <property type="match status" value="1"/>
</dbReference>
<evidence type="ECO:0000256" key="7">
    <source>
        <dbReference type="ARBA" id="ARBA00011233"/>
    </source>
</evidence>
<dbReference type="InterPro" id="IPR006982">
    <property type="entry name" value="Glu_synth_centr_N"/>
</dbReference>
<dbReference type="GeneID" id="18928550"/>
<dbReference type="EC" id="1.4.1.14" evidence="20"/>
<dbReference type="GO" id="GO:0016639">
    <property type="term" value="F:oxidoreductase activity, acting on the CH-NH2 group of donors, NAD or NADP as acceptor"/>
    <property type="evidence" value="ECO:0007669"/>
    <property type="project" value="InterPro"/>
</dbReference>